<evidence type="ECO:0000259" key="4">
    <source>
        <dbReference type="PROSITE" id="PS50893"/>
    </source>
</evidence>
<dbReference type="GO" id="GO:0016887">
    <property type="term" value="F:ATP hydrolysis activity"/>
    <property type="evidence" value="ECO:0007669"/>
    <property type="project" value="InterPro"/>
</dbReference>
<reference evidence="5 6" key="1">
    <citation type="journal article" date="2019" name="Nat. Microbiol.">
        <title>Wide diversity of methane and short-chain alkane metabolisms in uncultured archaea.</title>
        <authorList>
            <person name="Borrel G."/>
            <person name="Adam P.S."/>
            <person name="McKay L.J."/>
            <person name="Chen L.X."/>
            <person name="Sierra-Garcia I.N."/>
            <person name="Sieber C.M."/>
            <person name="Letourneur Q."/>
            <person name="Ghozlane A."/>
            <person name="Andersen G.L."/>
            <person name="Li W.J."/>
            <person name="Hallam S.J."/>
            <person name="Muyzer G."/>
            <person name="de Oliveira V.M."/>
            <person name="Inskeep W.P."/>
            <person name="Banfield J.F."/>
            <person name="Gribaldo S."/>
        </authorList>
    </citation>
    <scope>NUCLEOTIDE SEQUENCE [LARGE SCALE GENOMIC DNA]</scope>
    <source>
        <strain evidence="5">NM1a</strain>
    </source>
</reference>
<dbReference type="PROSITE" id="PS50893">
    <property type="entry name" value="ABC_TRANSPORTER_2"/>
    <property type="match status" value="1"/>
</dbReference>
<evidence type="ECO:0000313" key="5">
    <source>
        <dbReference type="EMBL" id="RZN65476.1"/>
    </source>
</evidence>
<dbReference type="InterPro" id="IPR003439">
    <property type="entry name" value="ABC_transporter-like_ATP-bd"/>
</dbReference>
<dbReference type="EMBL" id="RXIF01000002">
    <property type="protein sequence ID" value="RZN65476.1"/>
    <property type="molecule type" value="Genomic_DNA"/>
</dbReference>
<dbReference type="Proteomes" id="UP000317158">
    <property type="component" value="Unassembled WGS sequence"/>
</dbReference>
<protein>
    <submittedName>
        <fullName evidence="5">ABC transporter ATP-binding protein</fullName>
    </submittedName>
</protein>
<dbReference type="InterPro" id="IPR051782">
    <property type="entry name" value="ABC_Transporter_VariousFunc"/>
</dbReference>
<proteinExistence type="predicted"/>
<dbReference type="InterPro" id="IPR027417">
    <property type="entry name" value="P-loop_NTPase"/>
</dbReference>
<keyword evidence="2" id="KW-0547">Nucleotide-binding</keyword>
<dbReference type="PANTHER" id="PTHR42939:SF1">
    <property type="entry name" value="ABC TRANSPORTER ATP-BINDING PROTEIN ALBC-RELATED"/>
    <property type="match status" value="1"/>
</dbReference>
<evidence type="ECO:0000313" key="6">
    <source>
        <dbReference type="Proteomes" id="UP000317158"/>
    </source>
</evidence>
<accession>A0A520KU87</accession>
<dbReference type="SMART" id="SM00382">
    <property type="entry name" value="AAA"/>
    <property type="match status" value="1"/>
</dbReference>
<evidence type="ECO:0000256" key="2">
    <source>
        <dbReference type="ARBA" id="ARBA00022741"/>
    </source>
</evidence>
<keyword evidence="3 5" id="KW-0067">ATP-binding</keyword>
<dbReference type="SUPFAM" id="SSF52540">
    <property type="entry name" value="P-loop containing nucleoside triphosphate hydrolases"/>
    <property type="match status" value="1"/>
</dbReference>
<keyword evidence="1" id="KW-0813">Transport</keyword>
<sequence length="249" mass="28011">MIEEAIRTINLTKKFGDFVAVDNLNLIINKGEIFGLLGPNGAGKSTTIKMIIGLLKPTYGEIFVLGENDVNNYKQYTGYLPEDPSLYEYLTIEEFLTFIGSLKRVKKDTLERRIIDYGEIFDLKDKLKSYIGSLSHGMRQKVAIMATLINDPKVLLLDEPLNGLDPMSQKNFKDIIREKAEGGCTILLSTHILDVAERLCTTVGVFNKGNLITTGTLKELRDMYRSPPTSTLEDIFLKITKEPLQVKDL</sequence>
<comment type="caution">
    <text evidence="5">The sequence shown here is derived from an EMBL/GenBank/DDBJ whole genome shotgun (WGS) entry which is preliminary data.</text>
</comment>
<organism evidence="5 6">
    <name type="scientific">Methanoliparum thermophilum</name>
    <dbReference type="NCBI Taxonomy" id="2491083"/>
    <lineage>
        <taxon>Archaea</taxon>
        <taxon>Methanobacteriati</taxon>
        <taxon>Methanobacteriota</taxon>
        <taxon>Candidatus Methanoliparia</taxon>
        <taxon>Candidatus Methanoliparales</taxon>
        <taxon>Candidatus Methanoliparaceae</taxon>
        <taxon>Candidatus Methanoliparum</taxon>
    </lineage>
</organism>
<dbReference type="GO" id="GO:0005524">
    <property type="term" value="F:ATP binding"/>
    <property type="evidence" value="ECO:0007669"/>
    <property type="project" value="UniProtKB-KW"/>
</dbReference>
<evidence type="ECO:0000256" key="1">
    <source>
        <dbReference type="ARBA" id="ARBA00022448"/>
    </source>
</evidence>
<dbReference type="Pfam" id="PF00005">
    <property type="entry name" value="ABC_tran"/>
    <property type="match status" value="1"/>
</dbReference>
<name>A0A520KU87_METT2</name>
<dbReference type="Gene3D" id="3.40.50.300">
    <property type="entry name" value="P-loop containing nucleotide triphosphate hydrolases"/>
    <property type="match status" value="1"/>
</dbReference>
<dbReference type="PANTHER" id="PTHR42939">
    <property type="entry name" value="ABC TRANSPORTER ATP-BINDING PROTEIN ALBC-RELATED"/>
    <property type="match status" value="1"/>
</dbReference>
<feature type="domain" description="ABC transporter" evidence="4">
    <location>
        <begin position="6"/>
        <end position="233"/>
    </location>
</feature>
<gene>
    <name evidence="5" type="ORF">EF806_00870</name>
</gene>
<dbReference type="InterPro" id="IPR003593">
    <property type="entry name" value="AAA+_ATPase"/>
</dbReference>
<dbReference type="CDD" id="cd03230">
    <property type="entry name" value="ABC_DR_subfamily_A"/>
    <property type="match status" value="1"/>
</dbReference>
<dbReference type="AlphaFoldDB" id="A0A520KU87"/>
<evidence type="ECO:0000256" key="3">
    <source>
        <dbReference type="ARBA" id="ARBA00022840"/>
    </source>
</evidence>